<sequence length="328" mass="34949">MPQSLSTVRGLAHTAEVDSPVDDEAGVLALPPSWAPDGGRQWFQVVFKPMVILRSMPIVESCGVTTAALGEVLEVQEVRDGWAKLTGREAARRGVVPGDEAWALVDGSSRGLGALLRPCLPRWFCVLLQPRIALFAHPESGPSGTAPVVGTAGAGEVFEVAEANGSWVRLAGAEAARRGVAQDCQAWALVDGHSRGLGELLAPCFQPPGDSLQRWDPEEQLARASREAEGQEDEQTQLLVPPTMLFSFDEVLGQAQEELALEAFFDRQDPLSAGEGGALQPYSGLHWGPEYRASSDHALVPVGMVVAAAEEAANVPDPAWPVPEPQFL</sequence>
<name>A0A7S1SC39_ALECA</name>
<protein>
    <submittedName>
        <fullName evidence="1">Uncharacterized protein</fullName>
    </submittedName>
</protein>
<reference evidence="1" key="1">
    <citation type="submission" date="2021-01" db="EMBL/GenBank/DDBJ databases">
        <authorList>
            <person name="Corre E."/>
            <person name="Pelletier E."/>
            <person name="Niang G."/>
            <person name="Scheremetjew M."/>
            <person name="Finn R."/>
            <person name="Kale V."/>
            <person name="Holt S."/>
            <person name="Cochrane G."/>
            <person name="Meng A."/>
            <person name="Brown T."/>
            <person name="Cohen L."/>
        </authorList>
    </citation>
    <scope>NUCLEOTIDE SEQUENCE</scope>
    <source>
        <strain evidence="1">OF101</strain>
    </source>
</reference>
<proteinExistence type="predicted"/>
<gene>
    <name evidence="1" type="ORF">ACAT0790_LOCUS66836</name>
</gene>
<evidence type="ECO:0000313" key="1">
    <source>
        <dbReference type="EMBL" id="CAD9190062.1"/>
    </source>
</evidence>
<dbReference type="AlphaFoldDB" id="A0A7S1SC39"/>
<organism evidence="1">
    <name type="scientific">Alexandrium catenella</name>
    <name type="common">Red tide dinoflagellate</name>
    <name type="synonym">Gonyaulax catenella</name>
    <dbReference type="NCBI Taxonomy" id="2925"/>
    <lineage>
        <taxon>Eukaryota</taxon>
        <taxon>Sar</taxon>
        <taxon>Alveolata</taxon>
        <taxon>Dinophyceae</taxon>
        <taxon>Gonyaulacales</taxon>
        <taxon>Pyrocystaceae</taxon>
        <taxon>Alexandrium</taxon>
    </lineage>
</organism>
<accession>A0A7S1SC39</accession>
<dbReference type="EMBL" id="HBGE01112106">
    <property type="protein sequence ID" value="CAD9190062.1"/>
    <property type="molecule type" value="Transcribed_RNA"/>
</dbReference>